<protein>
    <recommendedName>
        <fullName evidence="2">ribonucleoside-diphosphate reductase</fullName>
        <ecNumber evidence="2">1.17.4.1</ecNumber>
    </recommendedName>
</protein>
<evidence type="ECO:0000313" key="8">
    <source>
        <dbReference type="Proteomes" id="UP000722989"/>
    </source>
</evidence>
<dbReference type="InterPro" id="IPR024434">
    <property type="entry name" value="TSCPD_dom"/>
</dbReference>
<dbReference type="EC" id="1.17.4.1" evidence="2"/>
<proteinExistence type="inferred from homology"/>
<gene>
    <name evidence="7" type="ORF">HC031_18145</name>
</gene>
<comment type="caution">
    <text evidence="7">The sequence shown here is derived from an EMBL/GenBank/DDBJ whole genome shotgun (WGS) entry which is preliminary data.</text>
</comment>
<evidence type="ECO:0000259" key="6">
    <source>
        <dbReference type="Pfam" id="PF12637"/>
    </source>
</evidence>
<evidence type="ECO:0000256" key="2">
    <source>
        <dbReference type="ARBA" id="ARBA00012274"/>
    </source>
</evidence>
<name>A0ABX0XZW6_9ACTN</name>
<keyword evidence="3" id="KW-0237">DNA synthesis</keyword>
<sequence length="103" mass="11003">MAFQVGGAEGTLTAGAHADGQLGEIFLRLGKQGSTMAGLAEAFSIVTSLALQHGVPMELIAERLRGLEFEPAGFTDDQEIPEATSVMDYVVRRLTADFVPDRH</sequence>
<feature type="domain" description="TSCPD" evidence="6">
    <location>
        <begin position="12"/>
        <end position="96"/>
    </location>
</feature>
<dbReference type="EMBL" id="JAATVY010000012">
    <property type="protein sequence ID" value="NJC71625.1"/>
    <property type="molecule type" value="Genomic_DNA"/>
</dbReference>
<reference evidence="7 8" key="1">
    <citation type="submission" date="2020-03" db="EMBL/GenBank/DDBJ databases">
        <title>WGS of the type strain of Planosporangium spp.</title>
        <authorList>
            <person name="Thawai C."/>
        </authorList>
    </citation>
    <scope>NUCLEOTIDE SEQUENCE [LARGE SCALE GENOMIC DNA]</scope>
    <source>
        <strain evidence="7 8">TBRC 5610</strain>
    </source>
</reference>
<evidence type="ECO:0000256" key="3">
    <source>
        <dbReference type="ARBA" id="ARBA00022634"/>
    </source>
</evidence>
<accession>A0ABX0XZW6</accession>
<dbReference type="Pfam" id="PF12637">
    <property type="entry name" value="TSCPD"/>
    <property type="match status" value="1"/>
</dbReference>
<evidence type="ECO:0000256" key="1">
    <source>
        <dbReference type="ARBA" id="ARBA00007405"/>
    </source>
</evidence>
<evidence type="ECO:0000256" key="5">
    <source>
        <dbReference type="ARBA" id="ARBA00047754"/>
    </source>
</evidence>
<keyword evidence="8" id="KW-1185">Reference proteome</keyword>
<evidence type="ECO:0000313" key="7">
    <source>
        <dbReference type="EMBL" id="NJC71625.1"/>
    </source>
</evidence>
<organism evidence="7 8">
    <name type="scientific">Planosporangium thailandense</name>
    <dbReference type="NCBI Taxonomy" id="765197"/>
    <lineage>
        <taxon>Bacteria</taxon>
        <taxon>Bacillati</taxon>
        <taxon>Actinomycetota</taxon>
        <taxon>Actinomycetes</taxon>
        <taxon>Micromonosporales</taxon>
        <taxon>Micromonosporaceae</taxon>
        <taxon>Planosporangium</taxon>
    </lineage>
</organism>
<keyword evidence="4" id="KW-0547">Nucleotide-binding</keyword>
<comment type="similarity">
    <text evidence="1">Belongs to the ribonucleoside diphosphate reductase class-2 family.</text>
</comment>
<comment type="catalytic activity">
    <reaction evidence="5">
        <text>a 2'-deoxyribonucleoside 5'-diphosphate + [thioredoxin]-disulfide + H2O = a ribonucleoside 5'-diphosphate + [thioredoxin]-dithiol</text>
        <dbReference type="Rhea" id="RHEA:23252"/>
        <dbReference type="Rhea" id="RHEA-COMP:10698"/>
        <dbReference type="Rhea" id="RHEA-COMP:10700"/>
        <dbReference type="ChEBI" id="CHEBI:15377"/>
        <dbReference type="ChEBI" id="CHEBI:29950"/>
        <dbReference type="ChEBI" id="CHEBI:50058"/>
        <dbReference type="ChEBI" id="CHEBI:57930"/>
        <dbReference type="ChEBI" id="CHEBI:73316"/>
        <dbReference type="EC" id="1.17.4.1"/>
    </reaction>
</comment>
<evidence type="ECO:0000256" key="4">
    <source>
        <dbReference type="ARBA" id="ARBA00022741"/>
    </source>
</evidence>
<dbReference type="Proteomes" id="UP000722989">
    <property type="component" value="Unassembled WGS sequence"/>
</dbReference>
<dbReference type="RefSeq" id="WP_167926525.1">
    <property type="nucleotide sequence ID" value="NZ_JAATVY010000012.1"/>
</dbReference>